<evidence type="ECO:0000313" key="1">
    <source>
        <dbReference type="EMBL" id="GLI40756.1"/>
    </source>
</evidence>
<name>A0A9W6LFM4_9ACTN</name>
<protein>
    <submittedName>
        <fullName evidence="1">Uncharacterized protein</fullName>
    </submittedName>
</protein>
<accession>A0A9W6LFM4</accession>
<evidence type="ECO:0000313" key="2">
    <source>
        <dbReference type="Proteomes" id="UP001144313"/>
    </source>
</evidence>
<dbReference type="EMBL" id="BSDT01000001">
    <property type="protein sequence ID" value="GLI40756.1"/>
    <property type="molecule type" value="Genomic_DNA"/>
</dbReference>
<dbReference type="Proteomes" id="UP001144313">
    <property type="component" value="Unassembled WGS sequence"/>
</dbReference>
<comment type="caution">
    <text evidence="1">The sequence shown here is derived from an EMBL/GenBank/DDBJ whole genome shotgun (WGS) entry which is preliminary data.</text>
</comment>
<proteinExistence type="predicted"/>
<gene>
    <name evidence="1" type="ORF">GALLR39Z86_06060</name>
</gene>
<keyword evidence="2" id="KW-1185">Reference proteome</keyword>
<sequence length="85" mass="9100">MLDGTAVAVQLGHERGELVVADRPGAGPEPVFEARCDGRPEVPGCGRVVQRLEPFADLLRLLRALNDQRGQVLAVQLFGCHAVVS</sequence>
<reference evidence="1" key="1">
    <citation type="submission" date="2022-12" db="EMBL/GenBank/DDBJ databases">
        <title>Reference genome sequencing for broad-spectrum identification of bacterial and archaeal isolates by mass spectrometry.</title>
        <authorList>
            <person name="Sekiguchi Y."/>
            <person name="Tourlousse D.M."/>
        </authorList>
    </citation>
    <scope>NUCLEOTIDE SEQUENCE</scope>
    <source>
        <strain evidence="1">LLR39Z86</strain>
    </source>
</reference>
<dbReference type="AlphaFoldDB" id="A0A9W6LFM4"/>
<organism evidence="1 2">
    <name type="scientific">Glycomyces algeriensis</name>
    <dbReference type="NCBI Taxonomy" id="256037"/>
    <lineage>
        <taxon>Bacteria</taxon>
        <taxon>Bacillati</taxon>
        <taxon>Actinomycetota</taxon>
        <taxon>Actinomycetes</taxon>
        <taxon>Glycomycetales</taxon>
        <taxon>Glycomycetaceae</taxon>
        <taxon>Glycomyces</taxon>
    </lineage>
</organism>